<proteinExistence type="predicted"/>
<keyword evidence="1" id="KW-1133">Transmembrane helix</keyword>
<keyword evidence="3" id="KW-1185">Reference proteome</keyword>
<feature type="transmembrane region" description="Helical" evidence="1">
    <location>
        <begin position="6"/>
        <end position="33"/>
    </location>
</feature>
<dbReference type="EMBL" id="CAACVG010012789">
    <property type="protein sequence ID" value="VEN60846.1"/>
    <property type="molecule type" value="Genomic_DNA"/>
</dbReference>
<organism evidence="2 3">
    <name type="scientific">Callosobruchus maculatus</name>
    <name type="common">Southern cowpea weevil</name>
    <name type="synonym">Pulse bruchid</name>
    <dbReference type="NCBI Taxonomy" id="64391"/>
    <lineage>
        <taxon>Eukaryota</taxon>
        <taxon>Metazoa</taxon>
        <taxon>Ecdysozoa</taxon>
        <taxon>Arthropoda</taxon>
        <taxon>Hexapoda</taxon>
        <taxon>Insecta</taxon>
        <taxon>Pterygota</taxon>
        <taxon>Neoptera</taxon>
        <taxon>Endopterygota</taxon>
        <taxon>Coleoptera</taxon>
        <taxon>Polyphaga</taxon>
        <taxon>Cucujiformia</taxon>
        <taxon>Chrysomeloidea</taxon>
        <taxon>Chrysomelidae</taxon>
        <taxon>Bruchinae</taxon>
        <taxon>Bruchini</taxon>
        <taxon>Callosobruchus</taxon>
    </lineage>
</organism>
<protein>
    <submittedName>
        <fullName evidence="2">Uncharacterized protein</fullName>
    </submittedName>
</protein>
<evidence type="ECO:0000256" key="1">
    <source>
        <dbReference type="SAM" id="Phobius"/>
    </source>
</evidence>
<accession>A0A653DKV6</accession>
<dbReference type="Proteomes" id="UP000410492">
    <property type="component" value="Unassembled WGS sequence"/>
</dbReference>
<name>A0A653DKV6_CALMS</name>
<evidence type="ECO:0000313" key="3">
    <source>
        <dbReference type="Proteomes" id="UP000410492"/>
    </source>
</evidence>
<sequence length="43" mass="5182">MSSIMSSFISMLCLFRPLFSRMFFVFVLLEAILRHCKLLHFLR</sequence>
<keyword evidence="1" id="KW-0812">Transmembrane</keyword>
<dbReference type="AlphaFoldDB" id="A0A653DKV6"/>
<keyword evidence="1" id="KW-0472">Membrane</keyword>
<evidence type="ECO:0000313" key="2">
    <source>
        <dbReference type="EMBL" id="VEN60846.1"/>
    </source>
</evidence>
<gene>
    <name evidence="2" type="ORF">CALMAC_LOCUS18413</name>
</gene>
<reference evidence="2 3" key="1">
    <citation type="submission" date="2019-01" db="EMBL/GenBank/DDBJ databases">
        <authorList>
            <person name="Sayadi A."/>
        </authorList>
    </citation>
    <scope>NUCLEOTIDE SEQUENCE [LARGE SCALE GENOMIC DNA]</scope>
</reference>